<comment type="caution">
    <text evidence="2">The sequence shown here is derived from an EMBL/GenBank/DDBJ whole genome shotgun (WGS) entry which is preliminary data.</text>
</comment>
<evidence type="ECO:0000259" key="1">
    <source>
        <dbReference type="Pfam" id="PF22942"/>
    </source>
</evidence>
<gene>
    <name evidence="2" type="ORF">B0H17DRAFT_1204604</name>
</gene>
<dbReference type="EMBL" id="JARKIE010000101">
    <property type="protein sequence ID" value="KAJ7685912.1"/>
    <property type="molecule type" value="Genomic_DNA"/>
</dbReference>
<dbReference type="AlphaFoldDB" id="A0AAD7D8Y7"/>
<protein>
    <recommendedName>
        <fullName evidence="1">DUF7025 domain-containing protein</fullName>
    </recommendedName>
</protein>
<sequence length="172" mass="19244">MPEMPEGTVSNTRSSIPLASWGHESNGSDDTLDPEIFLTFLHIFIAYRDALAERKHKSEQEAAAALVAKILSSVNLLIFFLSADYRSTIATVEHLTAHREITFDLLYAIFIPRTLVVARCAVTGLECIFQLQQAMHTCQGEGRRSARRTSLEMSDAMNEFTAQFEEMKDAEA</sequence>
<feature type="domain" description="DUF7025" evidence="1">
    <location>
        <begin position="92"/>
        <end position="135"/>
    </location>
</feature>
<evidence type="ECO:0000313" key="3">
    <source>
        <dbReference type="Proteomes" id="UP001221757"/>
    </source>
</evidence>
<dbReference type="Proteomes" id="UP001221757">
    <property type="component" value="Unassembled WGS sequence"/>
</dbReference>
<dbReference type="InterPro" id="IPR054289">
    <property type="entry name" value="DUF7025"/>
</dbReference>
<keyword evidence="3" id="KW-1185">Reference proteome</keyword>
<dbReference type="Pfam" id="PF22942">
    <property type="entry name" value="DUF7025"/>
    <property type="match status" value="1"/>
</dbReference>
<evidence type="ECO:0000313" key="2">
    <source>
        <dbReference type="EMBL" id="KAJ7685912.1"/>
    </source>
</evidence>
<organism evidence="2 3">
    <name type="scientific">Mycena rosella</name>
    <name type="common">Pink bonnet</name>
    <name type="synonym">Agaricus rosellus</name>
    <dbReference type="NCBI Taxonomy" id="1033263"/>
    <lineage>
        <taxon>Eukaryota</taxon>
        <taxon>Fungi</taxon>
        <taxon>Dikarya</taxon>
        <taxon>Basidiomycota</taxon>
        <taxon>Agaricomycotina</taxon>
        <taxon>Agaricomycetes</taxon>
        <taxon>Agaricomycetidae</taxon>
        <taxon>Agaricales</taxon>
        <taxon>Marasmiineae</taxon>
        <taxon>Mycenaceae</taxon>
        <taxon>Mycena</taxon>
    </lineage>
</organism>
<accession>A0AAD7D8Y7</accession>
<reference evidence="2" key="1">
    <citation type="submission" date="2023-03" db="EMBL/GenBank/DDBJ databases">
        <title>Massive genome expansion in bonnet fungi (Mycena s.s.) driven by repeated elements and novel gene families across ecological guilds.</title>
        <authorList>
            <consortium name="Lawrence Berkeley National Laboratory"/>
            <person name="Harder C.B."/>
            <person name="Miyauchi S."/>
            <person name="Viragh M."/>
            <person name="Kuo A."/>
            <person name="Thoen E."/>
            <person name="Andreopoulos B."/>
            <person name="Lu D."/>
            <person name="Skrede I."/>
            <person name="Drula E."/>
            <person name="Henrissat B."/>
            <person name="Morin E."/>
            <person name="Kohler A."/>
            <person name="Barry K."/>
            <person name="LaButti K."/>
            <person name="Morin E."/>
            <person name="Salamov A."/>
            <person name="Lipzen A."/>
            <person name="Mereny Z."/>
            <person name="Hegedus B."/>
            <person name="Baldrian P."/>
            <person name="Stursova M."/>
            <person name="Weitz H."/>
            <person name="Taylor A."/>
            <person name="Grigoriev I.V."/>
            <person name="Nagy L.G."/>
            <person name="Martin F."/>
            <person name="Kauserud H."/>
        </authorList>
    </citation>
    <scope>NUCLEOTIDE SEQUENCE</scope>
    <source>
        <strain evidence="2">CBHHK067</strain>
    </source>
</reference>
<name>A0AAD7D8Y7_MYCRO</name>
<proteinExistence type="predicted"/>